<comment type="caution">
    <text evidence="2">The sequence shown here is derived from an EMBL/GenBank/DDBJ whole genome shotgun (WGS) entry which is preliminary data.</text>
</comment>
<feature type="compositionally biased region" description="Low complexity" evidence="1">
    <location>
        <begin position="95"/>
        <end position="110"/>
    </location>
</feature>
<feature type="compositionally biased region" description="Low complexity" evidence="1">
    <location>
        <begin position="20"/>
        <end position="32"/>
    </location>
</feature>
<evidence type="ECO:0000313" key="3">
    <source>
        <dbReference type="Proteomes" id="UP000541558"/>
    </source>
</evidence>
<evidence type="ECO:0000256" key="1">
    <source>
        <dbReference type="SAM" id="MobiDB-lite"/>
    </source>
</evidence>
<dbReference type="AlphaFoldDB" id="A0A8H5BMA3"/>
<accession>A0A8H5BMA3</accession>
<protein>
    <submittedName>
        <fullName evidence="2">Uncharacterized protein</fullName>
    </submittedName>
</protein>
<organism evidence="2 3">
    <name type="scientific">Ephemerocybe angulata</name>
    <dbReference type="NCBI Taxonomy" id="980116"/>
    <lineage>
        <taxon>Eukaryota</taxon>
        <taxon>Fungi</taxon>
        <taxon>Dikarya</taxon>
        <taxon>Basidiomycota</taxon>
        <taxon>Agaricomycotina</taxon>
        <taxon>Agaricomycetes</taxon>
        <taxon>Agaricomycetidae</taxon>
        <taxon>Agaricales</taxon>
        <taxon>Agaricineae</taxon>
        <taxon>Psathyrellaceae</taxon>
        <taxon>Ephemerocybe</taxon>
    </lineage>
</organism>
<feature type="region of interest" description="Disordered" evidence="1">
    <location>
        <begin position="1"/>
        <end position="118"/>
    </location>
</feature>
<gene>
    <name evidence="2" type="ORF">D9611_000624</name>
</gene>
<reference evidence="2 3" key="1">
    <citation type="journal article" date="2020" name="ISME J.">
        <title>Uncovering the hidden diversity of litter-decomposition mechanisms in mushroom-forming fungi.</title>
        <authorList>
            <person name="Floudas D."/>
            <person name="Bentzer J."/>
            <person name="Ahren D."/>
            <person name="Johansson T."/>
            <person name="Persson P."/>
            <person name="Tunlid A."/>
        </authorList>
    </citation>
    <scope>NUCLEOTIDE SEQUENCE [LARGE SCALE GENOMIC DNA]</scope>
    <source>
        <strain evidence="2 3">CBS 175.51</strain>
    </source>
</reference>
<dbReference type="Proteomes" id="UP000541558">
    <property type="component" value="Unassembled WGS sequence"/>
</dbReference>
<evidence type="ECO:0000313" key="2">
    <source>
        <dbReference type="EMBL" id="KAF5325830.1"/>
    </source>
</evidence>
<sequence length="130" mass="14554">MDTTPGMTWHDRSRDSTPRTTVTASSAQSASQTHRDSYQPQVLGIQSPPESAKPTYPPEYEDYVDPPQYSLPPRRMKRKTVNPHILPPPTYSEDPSPAAPSSSSTKPEPAIKQKKTPHFKLMVRSILLRS</sequence>
<proteinExistence type="predicted"/>
<dbReference type="EMBL" id="JAACJK010000163">
    <property type="protein sequence ID" value="KAF5325830.1"/>
    <property type="molecule type" value="Genomic_DNA"/>
</dbReference>
<keyword evidence="3" id="KW-1185">Reference proteome</keyword>
<name>A0A8H5BMA3_9AGAR</name>